<accession>A0A1F6F2Y7</accession>
<dbReference type="AlphaFoldDB" id="A0A1F6F2Y7"/>
<reference evidence="1 2" key="1">
    <citation type="journal article" date="2016" name="Nat. Commun.">
        <title>Thousands of microbial genomes shed light on interconnected biogeochemical processes in an aquifer system.</title>
        <authorList>
            <person name="Anantharaman K."/>
            <person name="Brown C.T."/>
            <person name="Hug L.A."/>
            <person name="Sharon I."/>
            <person name="Castelle C.J."/>
            <person name="Probst A.J."/>
            <person name="Thomas B.C."/>
            <person name="Singh A."/>
            <person name="Wilkins M.J."/>
            <person name="Karaoz U."/>
            <person name="Brodie E.L."/>
            <person name="Williams K.H."/>
            <person name="Hubbard S.S."/>
            <person name="Banfield J.F."/>
        </authorList>
    </citation>
    <scope>NUCLEOTIDE SEQUENCE [LARGE SCALE GENOMIC DNA]</scope>
</reference>
<evidence type="ECO:0000313" key="1">
    <source>
        <dbReference type="EMBL" id="OGG80205.1"/>
    </source>
</evidence>
<sequence length="147" mass="15962">MILTAHRRIGGQTHPFVITVPVHANTKLQDLILNAEDAVRPLRVTGHQLDARVSVGFEGQASLEPSLPQVFVIGEIEAGKHHELFRDSGAAMKALREVATRIATYLPANLADNGKPNGRVVRIQYGDTDEYLGRDIHVEQAISAPAG</sequence>
<proteinExistence type="predicted"/>
<evidence type="ECO:0000313" key="2">
    <source>
        <dbReference type="Proteomes" id="UP000177372"/>
    </source>
</evidence>
<name>A0A1F6F2Y7_9BACT</name>
<dbReference type="EMBL" id="MFLZ01000012">
    <property type="protein sequence ID" value="OGG80205.1"/>
    <property type="molecule type" value="Genomic_DNA"/>
</dbReference>
<protein>
    <submittedName>
        <fullName evidence="1">Uncharacterized protein</fullName>
    </submittedName>
</protein>
<dbReference type="Proteomes" id="UP000177372">
    <property type="component" value="Unassembled WGS sequence"/>
</dbReference>
<comment type="caution">
    <text evidence="1">The sequence shown here is derived from an EMBL/GenBank/DDBJ whole genome shotgun (WGS) entry which is preliminary data.</text>
</comment>
<gene>
    <name evidence="1" type="ORF">A3A39_02965</name>
</gene>
<organism evidence="1 2">
    <name type="scientific">Candidatus Kaiserbacteria bacterium RIFCSPLOWO2_01_FULL_54_13</name>
    <dbReference type="NCBI Taxonomy" id="1798512"/>
    <lineage>
        <taxon>Bacteria</taxon>
        <taxon>Candidatus Kaiseribacteriota</taxon>
    </lineage>
</organism>